<evidence type="ECO:0008006" key="6">
    <source>
        <dbReference type="Google" id="ProtNLM"/>
    </source>
</evidence>
<dbReference type="EMBL" id="VIEB01001636">
    <property type="protein sequence ID" value="TQD70996.1"/>
    <property type="molecule type" value="Genomic_DNA"/>
</dbReference>
<dbReference type="STRING" id="106549.A0A540K9T9"/>
<evidence type="ECO:0000256" key="1">
    <source>
        <dbReference type="ARBA" id="ARBA00008668"/>
    </source>
</evidence>
<gene>
    <name evidence="4" type="ORF">C1H46_043466</name>
</gene>
<dbReference type="Proteomes" id="UP000315295">
    <property type="component" value="Unassembled WGS sequence"/>
</dbReference>
<organism evidence="4 5">
    <name type="scientific">Malus baccata</name>
    <name type="common">Siberian crab apple</name>
    <name type="synonym">Pyrus baccata</name>
    <dbReference type="NCBI Taxonomy" id="106549"/>
    <lineage>
        <taxon>Eukaryota</taxon>
        <taxon>Viridiplantae</taxon>
        <taxon>Streptophyta</taxon>
        <taxon>Embryophyta</taxon>
        <taxon>Tracheophyta</taxon>
        <taxon>Spermatophyta</taxon>
        <taxon>Magnoliopsida</taxon>
        <taxon>eudicotyledons</taxon>
        <taxon>Gunneridae</taxon>
        <taxon>Pentapetalae</taxon>
        <taxon>rosids</taxon>
        <taxon>fabids</taxon>
        <taxon>Rosales</taxon>
        <taxon>Rosaceae</taxon>
        <taxon>Amygdaloideae</taxon>
        <taxon>Maleae</taxon>
        <taxon>Malus</taxon>
    </lineage>
</organism>
<accession>A0A540K9T9</accession>
<reference evidence="4 5" key="1">
    <citation type="journal article" date="2019" name="G3 (Bethesda)">
        <title>Sequencing of a Wild Apple (Malus baccata) Genome Unravels the Differences Between Cultivated and Wild Apple Species Regarding Disease Resistance and Cold Tolerance.</title>
        <authorList>
            <person name="Chen X."/>
        </authorList>
    </citation>
    <scope>NUCLEOTIDE SEQUENCE [LARGE SCALE GENOMIC DNA]</scope>
    <source>
        <strain evidence="5">cv. Shandingzi</strain>
        <tissue evidence="4">Leaves</tissue>
    </source>
</reference>
<evidence type="ECO:0000256" key="3">
    <source>
        <dbReference type="ARBA" id="ARBA00022963"/>
    </source>
</evidence>
<name>A0A540K9T9_MALBA</name>
<dbReference type="Pfam" id="PF00657">
    <property type="entry name" value="Lipase_GDSL"/>
    <property type="match status" value="1"/>
</dbReference>
<evidence type="ECO:0000256" key="2">
    <source>
        <dbReference type="ARBA" id="ARBA00022801"/>
    </source>
</evidence>
<evidence type="ECO:0000313" key="5">
    <source>
        <dbReference type="Proteomes" id="UP000315295"/>
    </source>
</evidence>
<dbReference type="SUPFAM" id="SSF52266">
    <property type="entry name" value="SGNH hydrolase"/>
    <property type="match status" value="1"/>
</dbReference>
<protein>
    <recommendedName>
        <fullName evidence="6">GDSL esterase/lipase</fullName>
    </recommendedName>
</protein>
<dbReference type="InterPro" id="IPR036514">
    <property type="entry name" value="SGNH_hydro_sf"/>
</dbReference>
<dbReference type="GO" id="GO:0016042">
    <property type="term" value="P:lipid catabolic process"/>
    <property type="evidence" value="ECO:0007669"/>
    <property type="project" value="UniProtKB-KW"/>
</dbReference>
<comment type="caution">
    <text evidence="4">The sequence shown here is derived from an EMBL/GenBank/DDBJ whole genome shotgun (WGS) entry which is preliminary data.</text>
</comment>
<dbReference type="PANTHER" id="PTHR45648">
    <property type="entry name" value="GDSL LIPASE/ACYLHYDROLASE FAMILY PROTEIN (AFU_ORTHOLOGUE AFUA_4G14700)"/>
    <property type="match status" value="1"/>
</dbReference>
<proteinExistence type="inferred from homology"/>
<dbReference type="InterPro" id="IPR001087">
    <property type="entry name" value="GDSL"/>
</dbReference>
<evidence type="ECO:0000313" key="4">
    <source>
        <dbReference type="EMBL" id="TQD70996.1"/>
    </source>
</evidence>
<keyword evidence="5" id="KW-1185">Reference proteome</keyword>
<dbReference type="InterPro" id="IPR051058">
    <property type="entry name" value="GDSL_Est/Lipase"/>
</dbReference>
<dbReference type="PANTHER" id="PTHR45648:SF9">
    <property type="entry name" value="PROLINE-RICH PROTEIN APG, PUTATIVE-RELATED"/>
    <property type="match status" value="1"/>
</dbReference>
<keyword evidence="3" id="KW-0443">Lipid metabolism</keyword>
<dbReference type="AlphaFoldDB" id="A0A540K9T9"/>
<comment type="similarity">
    <text evidence="1">Belongs to the 'GDSL' lipolytic enzyme family.</text>
</comment>
<sequence length="195" mass="21736">MSRIGIPAAQKLLRRAIYGIAIGSNDIMFFEISITEMTLYNLNARKFIVGNAGPGGCIPWEKDLHFLPGGTCARVVNKMARMYNKLKRLLVELNKDLKGANFVYADIYQILTDLTENYVSYGFENGISACCSTAGPRGGLILCNPLAKVCPDRSKYVFWDPFHLTEAGNLIAARHIMDGDLTYMSPMNLRQLMQS</sequence>
<dbReference type="Gene3D" id="3.40.50.1110">
    <property type="entry name" value="SGNH hydrolase"/>
    <property type="match status" value="1"/>
</dbReference>
<dbReference type="GO" id="GO:0016788">
    <property type="term" value="F:hydrolase activity, acting on ester bonds"/>
    <property type="evidence" value="ECO:0007669"/>
    <property type="project" value="InterPro"/>
</dbReference>
<keyword evidence="3" id="KW-0442">Lipid degradation</keyword>
<keyword evidence="2" id="KW-0378">Hydrolase</keyword>